<geneLocation type="chloroplast" evidence="6"/>
<dbReference type="InterPro" id="IPR037147">
    <property type="entry name" value="Ribosomal_bL28_sf"/>
</dbReference>
<name>A0A1Z1M7J1_9FLOR</name>
<dbReference type="Gene3D" id="2.30.170.40">
    <property type="entry name" value="Ribosomal protein L28/L24"/>
    <property type="match status" value="1"/>
</dbReference>
<dbReference type="GO" id="GO:0005840">
    <property type="term" value="C:ribosome"/>
    <property type="evidence" value="ECO:0007669"/>
    <property type="project" value="UniProtKB-KW"/>
</dbReference>
<dbReference type="GeneID" id="33355200"/>
<dbReference type="RefSeq" id="YP_009393496.1">
    <property type="nucleotide sequence ID" value="NC_035268.1"/>
</dbReference>
<evidence type="ECO:0000256" key="5">
    <source>
        <dbReference type="HAMAP-Rule" id="MF_00373"/>
    </source>
</evidence>
<dbReference type="PANTHER" id="PTHR13528:SF2">
    <property type="entry name" value="LARGE RIBOSOMAL SUBUNIT PROTEIN BL28M"/>
    <property type="match status" value="1"/>
</dbReference>
<sequence length="67" mass="8030">MSRLCQVSGKRANNGYKISHSHIKTKKKQRVNLQYKKIWSVRKKSWIKIKISTRIIKSLHKIRLNNK</sequence>
<dbReference type="EMBL" id="MF101421">
    <property type="protein sequence ID" value="ARW62058.1"/>
    <property type="molecule type" value="Genomic_DNA"/>
</dbReference>
<organism evidence="6">
    <name type="scientific">Bostrychia simpliciuscula</name>
    <dbReference type="NCBI Taxonomy" id="324754"/>
    <lineage>
        <taxon>Eukaryota</taxon>
        <taxon>Rhodophyta</taxon>
        <taxon>Florideophyceae</taxon>
        <taxon>Rhodymeniophycidae</taxon>
        <taxon>Ceramiales</taxon>
        <taxon>Rhodomelaceae</taxon>
        <taxon>Bostrychia</taxon>
    </lineage>
</organism>
<dbReference type="NCBIfam" id="TIGR00009">
    <property type="entry name" value="L28"/>
    <property type="match status" value="1"/>
</dbReference>
<keyword evidence="6" id="KW-0934">Plastid</keyword>
<comment type="similarity">
    <text evidence="1 5">Belongs to the bacterial ribosomal protein bL28 family.</text>
</comment>
<reference evidence="6" key="1">
    <citation type="journal article" date="2017" name="J. Phycol.">
        <title>Analysis of chloroplast genomes and a supermatrix inform reclassification of the Rhodomelaceae (Rhodophyta).</title>
        <authorList>
            <person name="Diaz-Tapia P."/>
            <person name="Maggs C.A."/>
            <person name="West J.A."/>
            <person name="Verbruggen H."/>
        </authorList>
    </citation>
    <scope>NUCLEOTIDE SEQUENCE</scope>
    <source>
        <strain evidence="6">JW3897</strain>
    </source>
</reference>
<accession>A0A1Z1M7J1</accession>
<dbReference type="SUPFAM" id="SSF143800">
    <property type="entry name" value="L28p-like"/>
    <property type="match status" value="1"/>
</dbReference>
<dbReference type="InterPro" id="IPR026569">
    <property type="entry name" value="Ribosomal_bL28"/>
</dbReference>
<dbReference type="GO" id="GO:0003735">
    <property type="term" value="F:structural constituent of ribosome"/>
    <property type="evidence" value="ECO:0007669"/>
    <property type="project" value="InterPro"/>
</dbReference>
<dbReference type="PANTHER" id="PTHR13528">
    <property type="entry name" value="39S RIBOSOMAL PROTEIN L28, MITOCHONDRIAL"/>
    <property type="match status" value="1"/>
</dbReference>
<dbReference type="HAMAP" id="MF_00373">
    <property type="entry name" value="Ribosomal_bL28"/>
    <property type="match status" value="1"/>
</dbReference>
<dbReference type="Pfam" id="PF00830">
    <property type="entry name" value="Ribosomal_L28"/>
    <property type="match status" value="1"/>
</dbReference>
<keyword evidence="6" id="KW-0150">Chloroplast</keyword>
<evidence type="ECO:0000313" key="6">
    <source>
        <dbReference type="EMBL" id="ARW62058.1"/>
    </source>
</evidence>
<protein>
    <recommendedName>
        <fullName evidence="4 5">Large ribosomal subunit protein bL28c</fullName>
    </recommendedName>
</protein>
<comment type="subcellular location">
    <subcellularLocation>
        <location evidence="5">Plastid</location>
        <location evidence="5">Chloroplast</location>
    </subcellularLocation>
</comment>
<dbReference type="AlphaFoldDB" id="A0A1Z1M7J1"/>
<dbReference type="InterPro" id="IPR034704">
    <property type="entry name" value="Ribosomal_bL28/bL31-like_sf"/>
</dbReference>
<evidence type="ECO:0000256" key="1">
    <source>
        <dbReference type="ARBA" id="ARBA00008760"/>
    </source>
</evidence>
<proteinExistence type="inferred from homology"/>
<dbReference type="GO" id="GO:0006412">
    <property type="term" value="P:translation"/>
    <property type="evidence" value="ECO:0007669"/>
    <property type="project" value="UniProtKB-UniRule"/>
</dbReference>
<evidence type="ECO:0000256" key="2">
    <source>
        <dbReference type="ARBA" id="ARBA00022980"/>
    </source>
</evidence>
<keyword evidence="3 5" id="KW-0687">Ribonucleoprotein</keyword>
<dbReference type="GO" id="GO:1990904">
    <property type="term" value="C:ribonucleoprotein complex"/>
    <property type="evidence" value="ECO:0007669"/>
    <property type="project" value="UniProtKB-KW"/>
</dbReference>
<keyword evidence="2 5" id="KW-0689">Ribosomal protein</keyword>
<evidence type="ECO:0000256" key="4">
    <source>
        <dbReference type="ARBA" id="ARBA00035265"/>
    </source>
</evidence>
<dbReference type="InterPro" id="IPR001383">
    <property type="entry name" value="Ribosomal_bL28_bact-type"/>
</dbReference>
<evidence type="ECO:0000256" key="3">
    <source>
        <dbReference type="ARBA" id="ARBA00023274"/>
    </source>
</evidence>
<dbReference type="GO" id="GO:0009507">
    <property type="term" value="C:chloroplast"/>
    <property type="evidence" value="ECO:0007669"/>
    <property type="project" value="UniProtKB-SubCell"/>
</dbReference>
<gene>
    <name evidence="5 6" type="primary">rpl28</name>
</gene>